<proteinExistence type="predicted"/>
<dbReference type="InterPro" id="IPR003838">
    <property type="entry name" value="ABC3_permease_C"/>
</dbReference>
<name>A0ABX0WG73_9RHOB</name>
<evidence type="ECO:0000313" key="9">
    <source>
        <dbReference type="Proteomes" id="UP001429564"/>
    </source>
</evidence>
<feature type="transmembrane region" description="Helical" evidence="6">
    <location>
        <begin position="671"/>
        <end position="693"/>
    </location>
</feature>
<feature type="transmembrane region" description="Helical" evidence="6">
    <location>
        <begin position="761"/>
        <end position="781"/>
    </location>
</feature>
<evidence type="ECO:0000256" key="2">
    <source>
        <dbReference type="ARBA" id="ARBA00022475"/>
    </source>
</evidence>
<protein>
    <submittedName>
        <fullName evidence="8">ABC transporter permease</fullName>
    </submittedName>
</protein>
<evidence type="ECO:0000256" key="5">
    <source>
        <dbReference type="ARBA" id="ARBA00023136"/>
    </source>
</evidence>
<feature type="transmembrane region" description="Helical" evidence="6">
    <location>
        <begin position="267"/>
        <end position="294"/>
    </location>
</feature>
<organism evidence="8 9">
    <name type="scientific">Parasedimentitalea denitrificans</name>
    <dbReference type="NCBI Taxonomy" id="2211118"/>
    <lineage>
        <taxon>Bacteria</taxon>
        <taxon>Pseudomonadati</taxon>
        <taxon>Pseudomonadota</taxon>
        <taxon>Alphaproteobacteria</taxon>
        <taxon>Rhodobacterales</taxon>
        <taxon>Paracoccaceae</taxon>
        <taxon>Parasedimentitalea</taxon>
    </lineage>
</organism>
<keyword evidence="9" id="KW-1185">Reference proteome</keyword>
<reference evidence="8 9" key="1">
    <citation type="submission" date="2018-05" db="EMBL/GenBank/DDBJ databases">
        <authorList>
            <person name="Zhang Y.-J."/>
        </authorList>
    </citation>
    <scope>NUCLEOTIDE SEQUENCE [LARGE SCALE GENOMIC DNA]</scope>
    <source>
        <strain evidence="8 9">CY04</strain>
    </source>
</reference>
<comment type="caution">
    <text evidence="8">The sequence shown here is derived from an EMBL/GenBank/DDBJ whole genome shotgun (WGS) entry which is preliminary data.</text>
</comment>
<feature type="transmembrane region" description="Helical" evidence="6">
    <location>
        <begin position="368"/>
        <end position="389"/>
    </location>
</feature>
<dbReference type="PANTHER" id="PTHR30287:SF2">
    <property type="entry name" value="BLL1001 PROTEIN"/>
    <property type="match status" value="1"/>
</dbReference>
<keyword evidence="5 6" id="KW-0472">Membrane</keyword>
<dbReference type="Proteomes" id="UP001429564">
    <property type="component" value="Unassembled WGS sequence"/>
</dbReference>
<dbReference type="PANTHER" id="PTHR30287">
    <property type="entry name" value="MEMBRANE COMPONENT OF PREDICTED ABC SUPERFAMILY METABOLITE UPTAKE TRANSPORTER"/>
    <property type="match status" value="1"/>
</dbReference>
<feature type="transmembrane region" description="Helical" evidence="6">
    <location>
        <begin position="446"/>
        <end position="468"/>
    </location>
</feature>
<dbReference type="Pfam" id="PF02687">
    <property type="entry name" value="FtsX"/>
    <property type="match status" value="2"/>
</dbReference>
<dbReference type="EMBL" id="QHLQ01000037">
    <property type="protein sequence ID" value="NIZ63360.1"/>
    <property type="molecule type" value="Genomic_DNA"/>
</dbReference>
<sequence length="799" mass="86258">MKRATFGALISHWQKHPLQLLALVVGLAIATALWSAVQAINSEARASYARASAQLGFSGLDVLIPENGTIPVTSYVNLRRAGWKLAPVIEGRWRLPKGSVRLIGIDPLSHPSASALTDATTFKLVNLTSPLQIFLHPNTKEKLDGIPDLPPITLTDSLPTGVVLTDISIAEQLLTHHGQLSRLIVLQNKSIGLTPLAVLAPNLILQSANGSQTGRLADSFHLNLTAFGFLSFAVGLFIVQGTVGLGIEQRRNLFRTLRAMGLSLNQLVVLLLSELVLVALTAGGIGLILGYLLAGALLPDVSSTLNGIYGESVEGELALRPSWVLSGLGMALFGTALASGHAFASFYKMPILTIPGFQSRAHTAGTGYKMMAITGSGLIVTGGIAMVLFDGLLVGFALLAGLMLGSALLLPLLLSKILTIAEKAASGALSEWVWADMRAQLPGVSLAMMALMLALATNIGVGTMVSSFRLTFLGWMNQRFSSEIYVSVNNDEQASELVNWLDSRGVTSLPIRWAEISSMGIPIRVYGAMDHSRYRKNWPVLQAVETLWDDVFIGSGALINEQLARRLNLWPGDELALSTDWKVTVSGVYSDYGNPHGQVLVSLSNLLHNVPDVPNRQFGLKLPLKEVPALMKELQEDFDSRDILAIDTTDIKARSLAVFDRTFIVTGALNLLTLGVAGFAILTSLLTLWNIRLPQLAPIWALGVTRRQLAWLELLRSLALATLAAVLALPLGLLLAWVLLSIINVEAFGWKLPMFLFPMDWLRLLGLAWIAAIIAAAFPAFKLARIKPSELLEVFAHER</sequence>
<comment type="subcellular location">
    <subcellularLocation>
        <location evidence="1">Cell membrane</location>
        <topology evidence="1">Multi-pass membrane protein</topology>
    </subcellularLocation>
</comment>
<evidence type="ECO:0000256" key="1">
    <source>
        <dbReference type="ARBA" id="ARBA00004651"/>
    </source>
</evidence>
<keyword evidence="3 6" id="KW-0812">Transmembrane</keyword>
<feature type="domain" description="ABC3 transporter permease C-terminal" evidence="7">
    <location>
        <begin position="670"/>
        <end position="788"/>
    </location>
</feature>
<evidence type="ECO:0000313" key="8">
    <source>
        <dbReference type="EMBL" id="NIZ63360.1"/>
    </source>
</evidence>
<keyword evidence="2" id="KW-1003">Cell membrane</keyword>
<feature type="transmembrane region" description="Helical" evidence="6">
    <location>
        <begin position="714"/>
        <end position="741"/>
    </location>
</feature>
<feature type="transmembrane region" description="Helical" evidence="6">
    <location>
        <begin position="323"/>
        <end position="347"/>
    </location>
</feature>
<dbReference type="InterPro" id="IPR038766">
    <property type="entry name" value="Membrane_comp_ABC_pdt"/>
</dbReference>
<feature type="transmembrane region" description="Helical" evidence="6">
    <location>
        <begin position="395"/>
        <end position="414"/>
    </location>
</feature>
<gene>
    <name evidence="8" type="ORF">DL239_20545</name>
</gene>
<evidence type="ECO:0000256" key="4">
    <source>
        <dbReference type="ARBA" id="ARBA00022989"/>
    </source>
</evidence>
<evidence type="ECO:0000259" key="7">
    <source>
        <dbReference type="Pfam" id="PF02687"/>
    </source>
</evidence>
<feature type="domain" description="ABC3 transporter permease C-terminal" evidence="7">
    <location>
        <begin position="226"/>
        <end position="350"/>
    </location>
</feature>
<evidence type="ECO:0000256" key="6">
    <source>
        <dbReference type="SAM" id="Phobius"/>
    </source>
</evidence>
<dbReference type="RefSeq" id="WP_167685950.1">
    <property type="nucleotide sequence ID" value="NZ_QHLQ01000037.1"/>
</dbReference>
<keyword evidence="4 6" id="KW-1133">Transmembrane helix</keyword>
<accession>A0ABX0WG73</accession>
<feature type="transmembrane region" description="Helical" evidence="6">
    <location>
        <begin position="224"/>
        <end position="247"/>
    </location>
</feature>
<evidence type="ECO:0000256" key="3">
    <source>
        <dbReference type="ARBA" id="ARBA00022692"/>
    </source>
</evidence>